<gene>
    <name evidence="6" type="ORF">JHE00_20515</name>
</gene>
<keyword evidence="7" id="KW-1185">Reference proteome</keyword>
<dbReference type="RefSeq" id="WP_200320542.1">
    <property type="nucleotide sequence ID" value="NZ_JAENJH010000005.1"/>
</dbReference>
<proteinExistence type="inferred from homology"/>
<sequence length="366" mass="37294">MRIVVIGSGIAGAEVACHLARSGAEVVVVDADLAGTATAAGAGIVCPWTSRNLGEAELAFAARAAAYHRDFTERLADSSFELVGGMVVSADETELADAYQRVRERAGRWPEAGEVSLLDPAEARALFPALAPGLGAVHVTGAGRVDGRALRAAMLRAAAGHGARLVHAPAELSVVGERVDGVRAGGEHLPAEHVVVAAGAWSAQLLAPLGVRLAVAPQRGQISHVELPGTDTAAWPVVLPVSSHYLLAFPGGRVVAGATRETGSGFDHRVTAAGQREVLEHALAVAPGLADATLLETRVGFRPATPDGRPLLGPLSAHPEVSVLSGFGPSGLTLGPYAASLAASLVLGEHVGEDLDALGPERVMPS</sequence>
<organism evidence="6 7">
    <name type="scientific">Prauserella cavernicola</name>
    <dbReference type="NCBI Taxonomy" id="2800127"/>
    <lineage>
        <taxon>Bacteria</taxon>
        <taxon>Bacillati</taxon>
        <taxon>Actinomycetota</taxon>
        <taxon>Actinomycetes</taxon>
        <taxon>Pseudonocardiales</taxon>
        <taxon>Pseudonocardiaceae</taxon>
        <taxon>Prauserella</taxon>
    </lineage>
</organism>
<dbReference type="GO" id="GO:0005737">
    <property type="term" value="C:cytoplasm"/>
    <property type="evidence" value="ECO:0007669"/>
    <property type="project" value="TreeGrafter"/>
</dbReference>
<feature type="domain" description="FAD dependent oxidoreductase" evidence="5">
    <location>
        <begin position="2"/>
        <end position="345"/>
    </location>
</feature>
<evidence type="ECO:0000259" key="5">
    <source>
        <dbReference type="Pfam" id="PF01266"/>
    </source>
</evidence>
<dbReference type="SUPFAM" id="SSF54373">
    <property type="entry name" value="FAD-linked reductases, C-terminal domain"/>
    <property type="match status" value="1"/>
</dbReference>
<dbReference type="GO" id="GO:0016491">
    <property type="term" value="F:oxidoreductase activity"/>
    <property type="evidence" value="ECO:0007669"/>
    <property type="project" value="UniProtKB-KW"/>
</dbReference>
<name>A0A934V311_9PSEU</name>
<comment type="similarity">
    <text evidence="2">Belongs to the DadA oxidoreductase family.</text>
</comment>
<dbReference type="InterPro" id="IPR036188">
    <property type="entry name" value="FAD/NAD-bd_sf"/>
</dbReference>
<dbReference type="Pfam" id="PF01266">
    <property type="entry name" value="DAO"/>
    <property type="match status" value="1"/>
</dbReference>
<keyword evidence="4" id="KW-0560">Oxidoreductase</keyword>
<dbReference type="PANTHER" id="PTHR13847:SF286">
    <property type="entry name" value="D-AMINO ACID DEHYDROGENASE"/>
    <property type="match status" value="1"/>
</dbReference>
<evidence type="ECO:0000256" key="1">
    <source>
        <dbReference type="ARBA" id="ARBA00001974"/>
    </source>
</evidence>
<dbReference type="Proteomes" id="UP000635245">
    <property type="component" value="Unassembled WGS sequence"/>
</dbReference>
<keyword evidence="3" id="KW-0285">Flavoprotein</keyword>
<evidence type="ECO:0000313" key="7">
    <source>
        <dbReference type="Proteomes" id="UP000635245"/>
    </source>
</evidence>
<evidence type="ECO:0000256" key="4">
    <source>
        <dbReference type="ARBA" id="ARBA00023002"/>
    </source>
</evidence>
<dbReference type="InterPro" id="IPR006076">
    <property type="entry name" value="FAD-dep_OxRdtase"/>
</dbReference>
<comment type="caution">
    <text evidence="6">The sequence shown here is derived from an EMBL/GenBank/DDBJ whole genome shotgun (WGS) entry which is preliminary data.</text>
</comment>
<dbReference type="Gene3D" id="3.50.50.60">
    <property type="entry name" value="FAD/NAD(P)-binding domain"/>
    <property type="match status" value="1"/>
</dbReference>
<dbReference type="SUPFAM" id="SSF51905">
    <property type="entry name" value="FAD/NAD(P)-binding domain"/>
    <property type="match status" value="1"/>
</dbReference>
<comment type="cofactor">
    <cofactor evidence="1">
        <name>FAD</name>
        <dbReference type="ChEBI" id="CHEBI:57692"/>
    </cofactor>
</comment>
<reference evidence="6" key="1">
    <citation type="submission" date="2020-12" db="EMBL/GenBank/DDBJ databases">
        <title>Prauserella sp. ASG 168, a novel actinomycete isolated from cave rock.</title>
        <authorList>
            <person name="Suriyachadkun C."/>
        </authorList>
    </citation>
    <scope>NUCLEOTIDE SEQUENCE</scope>
    <source>
        <strain evidence="6">ASG 168</strain>
    </source>
</reference>
<dbReference type="AlphaFoldDB" id="A0A934V311"/>
<evidence type="ECO:0000313" key="6">
    <source>
        <dbReference type="EMBL" id="MBK1786716.1"/>
    </source>
</evidence>
<dbReference type="Gene3D" id="3.30.9.10">
    <property type="entry name" value="D-Amino Acid Oxidase, subunit A, domain 2"/>
    <property type="match status" value="1"/>
</dbReference>
<dbReference type="EMBL" id="JAENJH010000005">
    <property type="protein sequence ID" value="MBK1786716.1"/>
    <property type="molecule type" value="Genomic_DNA"/>
</dbReference>
<dbReference type="PANTHER" id="PTHR13847">
    <property type="entry name" value="SARCOSINE DEHYDROGENASE-RELATED"/>
    <property type="match status" value="1"/>
</dbReference>
<accession>A0A934V311</accession>
<evidence type="ECO:0000256" key="2">
    <source>
        <dbReference type="ARBA" id="ARBA00009410"/>
    </source>
</evidence>
<protein>
    <submittedName>
        <fullName evidence="6">FAD-binding oxidoreductase</fullName>
    </submittedName>
</protein>
<evidence type="ECO:0000256" key="3">
    <source>
        <dbReference type="ARBA" id="ARBA00022630"/>
    </source>
</evidence>